<organism evidence="1">
    <name type="scientific">marine sediment metagenome</name>
    <dbReference type="NCBI Taxonomy" id="412755"/>
    <lineage>
        <taxon>unclassified sequences</taxon>
        <taxon>metagenomes</taxon>
        <taxon>ecological metagenomes</taxon>
    </lineage>
</organism>
<sequence length="109" mass="12351">SALQKFCLRNSFVLQVQDKIKMGTIVEKHAFVLLEDETLVQIIESASRKNLTIGEQVGILAYGDSPLKRIVAHGITVIDTLFENTELTTIRERKRIPKNFLSLINRNSL</sequence>
<proteinExistence type="predicted"/>
<reference evidence="1" key="1">
    <citation type="journal article" date="2014" name="Front. Microbiol.">
        <title>High frequency of phylogenetically diverse reductive dehalogenase-homologous genes in deep subseafloor sedimentary metagenomes.</title>
        <authorList>
            <person name="Kawai M."/>
            <person name="Futagami T."/>
            <person name="Toyoda A."/>
            <person name="Takaki Y."/>
            <person name="Nishi S."/>
            <person name="Hori S."/>
            <person name="Arai W."/>
            <person name="Tsubouchi T."/>
            <person name="Morono Y."/>
            <person name="Uchiyama I."/>
            <person name="Ito T."/>
            <person name="Fujiyama A."/>
            <person name="Inagaki F."/>
            <person name="Takami H."/>
        </authorList>
    </citation>
    <scope>NUCLEOTIDE SEQUENCE</scope>
    <source>
        <strain evidence="1">Expedition CK06-06</strain>
    </source>
</reference>
<comment type="caution">
    <text evidence="1">The sequence shown here is derived from an EMBL/GenBank/DDBJ whole genome shotgun (WGS) entry which is preliminary data.</text>
</comment>
<gene>
    <name evidence="1" type="ORF">S06H3_31909</name>
</gene>
<name>X1N4N8_9ZZZZ</name>
<dbReference type="Gene3D" id="3.40.50.2300">
    <property type="match status" value="1"/>
</dbReference>
<evidence type="ECO:0000313" key="1">
    <source>
        <dbReference type="EMBL" id="GAI25221.1"/>
    </source>
</evidence>
<protein>
    <submittedName>
        <fullName evidence="1">Uncharacterized protein</fullName>
    </submittedName>
</protein>
<dbReference type="EMBL" id="BARV01018927">
    <property type="protein sequence ID" value="GAI25221.1"/>
    <property type="molecule type" value="Genomic_DNA"/>
</dbReference>
<dbReference type="AlphaFoldDB" id="X1N4N8"/>
<feature type="non-terminal residue" evidence="1">
    <location>
        <position position="1"/>
    </location>
</feature>
<accession>X1N4N8</accession>